<gene>
    <name evidence="2" type="ORF">FGM00_06385</name>
</gene>
<dbReference type="AlphaFoldDB" id="A0A5B7SM65"/>
<dbReference type="RefSeq" id="WP_138852096.1">
    <property type="nucleotide sequence ID" value="NZ_CP040710.1"/>
</dbReference>
<dbReference type="SUPFAM" id="SSF48179">
    <property type="entry name" value="6-phosphogluconate dehydrogenase C-terminal domain-like"/>
    <property type="match status" value="1"/>
</dbReference>
<dbReference type="Pfam" id="PF10728">
    <property type="entry name" value="DUF2520"/>
    <property type="match status" value="1"/>
</dbReference>
<dbReference type="PANTHER" id="PTHR40459">
    <property type="entry name" value="CONSERVED HYPOTHETICAL ALANINE AND LEUCINE RICH PROTEIN"/>
    <property type="match status" value="1"/>
</dbReference>
<evidence type="ECO:0000313" key="2">
    <source>
        <dbReference type="EMBL" id="QCW99744.1"/>
    </source>
</evidence>
<dbReference type="EMBL" id="CP040710">
    <property type="protein sequence ID" value="QCW99744.1"/>
    <property type="molecule type" value="Genomic_DNA"/>
</dbReference>
<feature type="domain" description="DUF2520" evidence="1">
    <location>
        <begin position="119"/>
        <end position="243"/>
    </location>
</feature>
<dbReference type="InterPro" id="IPR008927">
    <property type="entry name" value="6-PGluconate_DH-like_C_sf"/>
</dbReference>
<accession>A0A5B7SM65</accession>
<protein>
    <submittedName>
        <fullName evidence="2">DUF2520 domain-containing protein</fullName>
    </submittedName>
</protein>
<organism evidence="2 3">
    <name type="scientific">Aggregatimonas sangjinii</name>
    <dbReference type="NCBI Taxonomy" id="2583587"/>
    <lineage>
        <taxon>Bacteria</taxon>
        <taxon>Pseudomonadati</taxon>
        <taxon>Bacteroidota</taxon>
        <taxon>Flavobacteriia</taxon>
        <taxon>Flavobacteriales</taxon>
        <taxon>Flavobacteriaceae</taxon>
        <taxon>Aggregatimonas</taxon>
    </lineage>
</organism>
<dbReference type="Proteomes" id="UP000310017">
    <property type="component" value="Chromosome"/>
</dbReference>
<keyword evidence="3" id="KW-1185">Reference proteome</keyword>
<dbReference type="Gene3D" id="1.10.1040.20">
    <property type="entry name" value="ProC-like, C-terminal domain"/>
    <property type="match status" value="1"/>
</dbReference>
<dbReference type="InterPro" id="IPR037108">
    <property type="entry name" value="TM1727-like_C_sf"/>
</dbReference>
<dbReference type="InterPro" id="IPR036291">
    <property type="entry name" value="NAD(P)-bd_dom_sf"/>
</dbReference>
<proteinExistence type="predicted"/>
<dbReference type="KEGG" id="asag:FGM00_06385"/>
<dbReference type="OrthoDB" id="9810755at2"/>
<dbReference type="SUPFAM" id="SSF51735">
    <property type="entry name" value="NAD(P)-binding Rossmann-fold domains"/>
    <property type="match status" value="1"/>
</dbReference>
<sequence length="251" mass="28187">MIRVVLLGTGNMAHHLYDAFSSTERVQVVQVVGRNKEALKHFENTSSDFGSIAQADIYIIAVNDLSISTVKQELTEINGLIVHTSGSVPIDDLKPNKNIGIFYPLQTFSKARKVDFWTVPICIEANSQENLNLLATLAKTISHRLYEINSEQRKTIHLAAVFANNFTNHLYDIAHEICVAHQVPFEILKPLILETAQKVQSHPPSSMQTGPARRNDTETIAKHLEQLGNQKQKEIYTLLSESIKENYGEKL</sequence>
<name>A0A5B7SM65_9FLAO</name>
<dbReference type="InterPro" id="IPR018931">
    <property type="entry name" value="DUF2520"/>
</dbReference>
<dbReference type="PANTHER" id="PTHR40459:SF1">
    <property type="entry name" value="CONSERVED HYPOTHETICAL ALANINE AND LEUCINE RICH PROTEIN"/>
    <property type="match status" value="1"/>
</dbReference>
<reference evidence="2 3" key="1">
    <citation type="submission" date="2019-05" db="EMBL/GenBank/DDBJ databases">
        <title>Genome sequencing of F202Z8.</title>
        <authorList>
            <person name="Kwon Y.M."/>
        </authorList>
    </citation>
    <scope>NUCLEOTIDE SEQUENCE [LARGE SCALE GENOMIC DNA]</scope>
    <source>
        <strain evidence="2 3">F202Z8</strain>
    </source>
</reference>
<evidence type="ECO:0000259" key="1">
    <source>
        <dbReference type="Pfam" id="PF10728"/>
    </source>
</evidence>
<evidence type="ECO:0000313" key="3">
    <source>
        <dbReference type="Proteomes" id="UP000310017"/>
    </source>
</evidence>
<dbReference type="Gene3D" id="3.40.50.720">
    <property type="entry name" value="NAD(P)-binding Rossmann-like Domain"/>
    <property type="match status" value="1"/>
</dbReference>